<comment type="caution">
    <text evidence="2">The sequence shown here is derived from an EMBL/GenBank/DDBJ whole genome shotgun (WGS) entry which is preliminary data.</text>
</comment>
<organism evidence="2 3">
    <name type="scientific">Martelella alba</name>
    <dbReference type="NCBI Taxonomy" id="2590451"/>
    <lineage>
        <taxon>Bacteria</taxon>
        <taxon>Pseudomonadati</taxon>
        <taxon>Pseudomonadota</taxon>
        <taxon>Alphaproteobacteria</taxon>
        <taxon>Hyphomicrobiales</taxon>
        <taxon>Aurantimonadaceae</taxon>
        <taxon>Martelella</taxon>
    </lineage>
</organism>
<feature type="transmembrane region" description="Helical" evidence="1">
    <location>
        <begin position="12"/>
        <end position="28"/>
    </location>
</feature>
<keyword evidence="1" id="KW-0812">Transmembrane</keyword>
<sequence>MEDVKKWYLSKTVWGAMITILASLAKIGGVDVDAGIQTEILNSVMALVTAGGGLLALFGRISATKSLKA</sequence>
<evidence type="ECO:0008006" key="4">
    <source>
        <dbReference type="Google" id="ProtNLM"/>
    </source>
</evidence>
<reference evidence="2 3" key="1">
    <citation type="submission" date="2019-06" db="EMBL/GenBank/DDBJ databases">
        <authorList>
            <person name="Li M."/>
        </authorList>
    </citation>
    <scope>NUCLEOTIDE SEQUENCE [LARGE SCALE GENOMIC DNA]</scope>
    <source>
        <strain evidence="2 3">BGMRC2036</strain>
    </source>
</reference>
<keyword evidence="1" id="KW-0472">Membrane</keyword>
<gene>
    <name evidence="2" type="ORF">FJU08_13955</name>
</gene>
<keyword evidence="1" id="KW-1133">Transmembrane helix</keyword>
<dbReference type="EMBL" id="VHLG01000009">
    <property type="protein sequence ID" value="TPW29436.1"/>
    <property type="molecule type" value="Genomic_DNA"/>
</dbReference>
<evidence type="ECO:0000313" key="2">
    <source>
        <dbReference type="EMBL" id="TPW29436.1"/>
    </source>
</evidence>
<evidence type="ECO:0000256" key="1">
    <source>
        <dbReference type="SAM" id="Phobius"/>
    </source>
</evidence>
<evidence type="ECO:0000313" key="3">
    <source>
        <dbReference type="Proteomes" id="UP000318801"/>
    </source>
</evidence>
<dbReference type="RefSeq" id="WP_141149632.1">
    <property type="nucleotide sequence ID" value="NZ_VHLG01000009.1"/>
</dbReference>
<name>A0A506U7W5_9HYPH</name>
<dbReference type="AlphaFoldDB" id="A0A506U7W5"/>
<keyword evidence="3" id="KW-1185">Reference proteome</keyword>
<dbReference type="Proteomes" id="UP000318801">
    <property type="component" value="Unassembled WGS sequence"/>
</dbReference>
<accession>A0A506U7W5</accession>
<protein>
    <recommendedName>
        <fullName evidence="4">Holin</fullName>
    </recommendedName>
</protein>
<feature type="transmembrane region" description="Helical" evidence="1">
    <location>
        <begin position="40"/>
        <end position="58"/>
    </location>
</feature>
<dbReference type="OrthoDB" id="7508901at2"/>
<proteinExistence type="predicted"/>